<proteinExistence type="predicted"/>
<organism evidence="2 3">
    <name type="scientific">Anguilla anguilla</name>
    <name type="common">European freshwater eel</name>
    <name type="synonym">Muraena anguilla</name>
    <dbReference type="NCBI Taxonomy" id="7936"/>
    <lineage>
        <taxon>Eukaryota</taxon>
        <taxon>Metazoa</taxon>
        <taxon>Chordata</taxon>
        <taxon>Craniata</taxon>
        <taxon>Vertebrata</taxon>
        <taxon>Euteleostomi</taxon>
        <taxon>Actinopterygii</taxon>
        <taxon>Neopterygii</taxon>
        <taxon>Teleostei</taxon>
        <taxon>Anguilliformes</taxon>
        <taxon>Anguillidae</taxon>
        <taxon>Anguilla</taxon>
    </lineage>
</organism>
<gene>
    <name evidence="2" type="ORF">ANANG_G00132130</name>
</gene>
<dbReference type="PANTHER" id="PTHR14102">
    <property type="entry name" value="PAR-6-RELATED"/>
    <property type="match status" value="1"/>
</dbReference>
<protein>
    <recommendedName>
        <fullName evidence="1">PDZ domain-containing protein</fullName>
    </recommendedName>
</protein>
<name>A0A9D3S0G4_ANGAN</name>
<dbReference type="GO" id="GO:0060341">
    <property type="term" value="P:regulation of cellular localization"/>
    <property type="evidence" value="ECO:0007669"/>
    <property type="project" value="TreeGrafter"/>
</dbReference>
<comment type="caution">
    <text evidence="2">The sequence shown here is derived from an EMBL/GenBank/DDBJ whole genome shotgun (WGS) entry which is preliminary data.</text>
</comment>
<evidence type="ECO:0000259" key="1">
    <source>
        <dbReference type="PROSITE" id="PS50106"/>
    </source>
</evidence>
<dbReference type="GO" id="GO:0016324">
    <property type="term" value="C:apical plasma membrane"/>
    <property type="evidence" value="ECO:0007669"/>
    <property type="project" value="TreeGrafter"/>
</dbReference>
<dbReference type="Proteomes" id="UP001044222">
    <property type="component" value="Chromosome 6"/>
</dbReference>
<feature type="domain" description="PDZ" evidence="1">
    <location>
        <begin position="81"/>
        <end position="149"/>
    </location>
</feature>
<evidence type="ECO:0000313" key="2">
    <source>
        <dbReference type="EMBL" id="KAG5847991.1"/>
    </source>
</evidence>
<dbReference type="InterPro" id="IPR036034">
    <property type="entry name" value="PDZ_sf"/>
</dbReference>
<dbReference type="PROSITE" id="PS50106">
    <property type="entry name" value="PDZ"/>
    <property type="match status" value="1"/>
</dbReference>
<dbReference type="GO" id="GO:0007098">
    <property type="term" value="P:centrosome cycle"/>
    <property type="evidence" value="ECO:0007669"/>
    <property type="project" value="TreeGrafter"/>
</dbReference>
<dbReference type="GO" id="GO:0005938">
    <property type="term" value="C:cell cortex"/>
    <property type="evidence" value="ECO:0007669"/>
    <property type="project" value="TreeGrafter"/>
</dbReference>
<dbReference type="Pfam" id="PF00595">
    <property type="entry name" value="PDZ"/>
    <property type="match status" value="1"/>
</dbReference>
<reference evidence="2" key="1">
    <citation type="submission" date="2021-01" db="EMBL/GenBank/DDBJ databases">
        <title>A chromosome-scale assembly of European eel, Anguilla anguilla.</title>
        <authorList>
            <person name="Henkel C."/>
            <person name="Jong-Raadsen S.A."/>
            <person name="Dufour S."/>
            <person name="Weltzien F.-A."/>
            <person name="Palstra A.P."/>
            <person name="Pelster B."/>
            <person name="Spaink H.P."/>
            <person name="Van Den Thillart G.E."/>
            <person name="Jansen H."/>
            <person name="Zahm M."/>
            <person name="Klopp C."/>
            <person name="Cedric C."/>
            <person name="Louis A."/>
            <person name="Berthelot C."/>
            <person name="Parey E."/>
            <person name="Roest Crollius H."/>
            <person name="Montfort J."/>
            <person name="Robinson-Rechavi M."/>
            <person name="Bucao C."/>
            <person name="Bouchez O."/>
            <person name="Gislard M."/>
            <person name="Lluch J."/>
            <person name="Milhes M."/>
            <person name="Lampietro C."/>
            <person name="Lopez Roques C."/>
            <person name="Donnadieu C."/>
            <person name="Braasch I."/>
            <person name="Desvignes T."/>
            <person name="Postlethwait J."/>
            <person name="Bobe J."/>
            <person name="Guiguen Y."/>
            <person name="Dirks R."/>
        </authorList>
    </citation>
    <scope>NUCLEOTIDE SEQUENCE</scope>
    <source>
        <strain evidence="2">Tag_6206</strain>
        <tissue evidence="2">Liver</tissue>
    </source>
</reference>
<dbReference type="GO" id="GO:0005634">
    <property type="term" value="C:nucleus"/>
    <property type="evidence" value="ECO:0007669"/>
    <property type="project" value="TreeGrafter"/>
</dbReference>
<keyword evidence="3" id="KW-1185">Reference proteome</keyword>
<dbReference type="PANTHER" id="PTHR14102:SF12">
    <property type="entry name" value="CDNA SEQUENCE BC034090"/>
    <property type="match status" value="1"/>
</dbReference>
<dbReference type="AlphaFoldDB" id="A0A9D3S0G4"/>
<dbReference type="EMBL" id="JAFIRN010000006">
    <property type="protein sequence ID" value="KAG5847991.1"/>
    <property type="molecule type" value="Genomic_DNA"/>
</dbReference>
<dbReference type="Gene3D" id="2.30.42.10">
    <property type="match status" value="1"/>
</dbReference>
<sequence length="167" mass="18433">MSPTCQQRPPLIVLRRSSSVQELPIQMKEELSNLYRQDAPPHSPSHGRGLQQTLSVEDVGRPSGVGSLGRVVQVFSDGTLLLELNRPHNGPFGFLISRPNGRADSGVYVERMQGGGKLYVGLLGEGDEILEVNGQKVAELSLEQVTRLMTHNTTAFLRVLSHRRVQR</sequence>
<dbReference type="InterPro" id="IPR001478">
    <property type="entry name" value="PDZ"/>
</dbReference>
<dbReference type="SMART" id="SM00228">
    <property type="entry name" value="PDZ"/>
    <property type="match status" value="1"/>
</dbReference>
<evidence type="ECO:0000313" key="3">
    <source>
        <dbReference type="Proteomes" id="UP001044222"/>
    </source>
</evidence>
<dbReference type="GO" id="GO:0007163">
    <property type="term" value="P:establishment or maintenance of cell polarity"/>
    <property type="evidence" value="ECO:0007669"/>
    <property type="project" value="TreeGrafter"/>
</dbReference>
<dbReference type="SUPFAM" id="SSF50156">
    <property type="entry name" value="PDZ domain-like"/>
    <property type="match status" value="1"/>
</dbReference>
<dbReference type="InterPro" id="IPR051741">
    <property type="entry name" value="PAR6_homolog"/>
</dbReference>
<accession>A0A9D3S0G4</accession>